<evidence type="ECO:0000256" key="1">
    <source>
        <dbReference type="SAM" id="Phobius"/>
    </source>
</evidence>
<name>A0A7Z8P3C8_9EURY</name>
<gene>
    <name evidence="2" type="ORF">FKV42_02080</name>
</gene>
<feature type="transmembrane region" description="Helical" evidence="1">
    <location>
        <begin position="297"/>
        <end position="315"/>
    </location>
</feature>
<keyword evidence="3" id="KW-1185">Reference proteome</keyword>
<dbReference type="Proteomes" id="UP000319335">
    <property type="component" value="Unassembled WGS sequence"/>
</dbReference>
<sequence length="340" mass="38167">MRSEGNKNMNKFSIGAKDIVWTCKVFLLSAFSAFVLAMIAYVLTFIFAEHEPVSEVIMNTASAATSKVEVTSNYINPMWAIFFFNSIAACCAVIGTGLFMMVHKLLIGDIAMRPKNRYYAGLSILMEKTMMPIYRLLIRIASALDPDMSQIKNENNENAGTIWQYCGYGKYEYRMFSYMLPYTVPLLILIVNGMLMGILLAFFTFNGALTGFELFGEKGIIIGLFYNIVYFSISIIPHGIIEIPTILVAAAVGYHFAYSQAHDVIRNKFFTGDEIESLLTDSGHIFKTTKDYLLSAYTWKMVVLIILTLLLAAYIETYVTLGIVDKVMMIIDGSLEPFLA</sequence>
<dbReference type="InterPro" id="IPR002798">
    <property type="entry name" value="SpoIIM-like"/>
</dbReference>
<organism evidence="2 3">
    <name type="scientific">Methanolobus vulcani</name>
    <dbReference type="NCBI Taxonomy" id="38026"/>
    <lineage>
        <taxon>Archaea</taxon>
        <taxon>Methanobacteriati</taxon>
        <taxon>Methanobacteriota</taxon>
        <taxon>Stenosarchaea group</taxon>
        <taxon>Methanomicrobia</taxon>
        <taxon>Methanosarcinales</taxon>
        <taxon>Methanosarcinaceae</taxon>
        <taxon>Methanolobus</taxon>
    </lineage>
</organism>
<dbReference type="OrthoDB" id="86288at2157"/>
<evidence type="ECO:0000313" key="3">
    <source>
        <dbReference type="Proteomes" id="UP000319335"/>
    </source>
</evidence>
<feature type="transmembrane region" description="Helical" evidence="1">
    <location>
        <begin position="215"/>
        <end position="233"/>
    </location>
</feature>
<feature type="transmembrane region" description="Helical" evidence="1">
    <location>
        <begin position="182"/>
        <end position="203"/>
    </location>
</feature>
<dbReference type="EMBL" id="VIAQ01000006">
    <property type="protein sequence ID" value="TQD28468.1"/>
    <property type="molecule type" value="Genomic_DNA"/>
</dbReference>
<keyword evidence="1" id="KW-1133">Transmembrane helix</keyword>
<dbReference type="Pfam" id="PF01944">
    <property type="entry name" value="SpoIIM"/>
    <property type="match status" value="1"/>
</dbReference>
<reference evidence="2 3" key="1">
    <citation type="submission" date="2019-06" db="EMBL/GenBank/DDBJ databases">
        <title>Draft genome sequence of Methanolobus vulcani B1d.</title>
        <authorList>
            <person name="Creighbaum A.J."/>
            <person name="Ticak T."/>
            <person name="Hariraju D."/>
            <person name="Arivett B.A."/>
            <person name="Ferguson D.J.Jr."/>
        </authorList>
    </citation>
    <scope>NUCLEOTIDE SEQUENCE [LARGE SCALE GENOMIC DNA]</scope>
    <source>
        <strain evidence="2 3">B1d</strain>
    </source>
</reference>
<keyword evidence="1" id="KW-0812">Transmembrane</keyword>
<feature type="transmembrane region" description="Helical" evidence="1">
    <location>
        <begin position="79"/>
        <end position="106"/>
    </location>
</feature>
<feature type="transmembrane region" description="Helical" evidence="1">
    <location>
        <begin position="21"/>
        <end position="48"/>
    </location>
</feature>
<keyword evidence="1" id="KW-0472">Membrane</keyword>
<dbReference type="RefSeq" id="WP_154808574.1">
    <property type="nucleotide sequence ID" value="NZ_VIAQ01000006.1"/>
</dbReference>
<comment type="caution">
    <text evidence="2">The sequence shown here is derived from an EMBL/GenBank/DDBJ whole genome shotgun (WGS) entry which is preliminary data.</text>
</comment>
<protein>
    <submittedName>
        <fullName evidence="2">Stage II sporulation protein M</fullName>
    </submittedName>
</protein>
<evidence type="ECO:0000313" key="2">
    <source>
        <dbReference type="EMBL" id="TQD28468.1"/>
    </source>
</evidence>
<dbReference type="AlphaFoldDB" id="A0A7Z8P3C8"/>
<accession>A0A7Z8P3C8</accession>
<proteinExistence type="predicted"/>